<reference evidence="1 2" key="1">
    <citation type="submission" date="2023-05" db="EMBL/GenBank/DDBJ databases">
        <title>Draft genome of Paenibacillus sp. CCS26.</title>
        <authorList>
            <person name="Akita H."/>
            <person name="Shinto Y."/>
            <person name="Kimura Z."/>
        </authorList>
    </citation>
    <scope>NUCLEOTIDE SEQUENCE [LARGE SCALE GENOMIC DNA]</scope>
    <source>
        <strain evidence="1 2">CCS26</strain>
    </source>
</reference>
<evidence type="ECO:0000313" key="1">
    <source>
        <dbReference type="EMBL" id="GMK47702.1"/>
    </source>
</evidence>
<accession>A0ABQ6NU77</accession>
<dbReference type="EMBL" id="BTCL01000021">
    <property type="protein sequence ID" value="GMK47702.1"/>
    <property type="molecule type" value="Genomic_DNA"/>
</dbReference>
<gene>
    <name evidence="1" type="ORF">PghCCS26_48320</name>
</gene>
<comment type="caution">
    <text evidence="1">The sequence shown here is derived from an EMBL/GenBank/DDBJ whole genome shotgun (WGS) entry which is preliminary data.</text>
</comment>
<protein>
    <submittedName>
        <fullName evidence="1">Uncharacterized protein</fullName>
    </submittedName>
</protein>
<organism evidence="1 2">
    <name type="scientific">Paenibacillus glycanilyticus</name>
    <dbReference type="NCBI Taxonomy" id="126569"/>
    <lineage>
        <taxon>Bacteria</taxon>
        <taxon>Bacillati</taxon>
        <taxon>Bacillota</taxon>
        <taxon>Bacilli</taxon>
        <taxon>Bacillales</taxon>
        <taxon>Paenibacillaceae</taxon>
        <taxon>Paenibacillus</taxon>
    </lineage>
</organism>
<dbReference type="Proteomes" id="UP001285921">
    <property type="component" value="Unassembled WGS sequence"/>
</dbReference>
<proteinExistence type="predicted"/>
<keyword evidence="2" id="KW-1185">Reference proteome</keyword>
<name>A0ABQ6NU77_9BACL</name>
<evidence type="ECO:0000313" key="2">
    <source>
        <dbReference type="Proteomes" id="UP001285921"/>
    </source>
</evidence>
<sequence>MPALIGPVEGRNETVPGIFPGTVSLFRITAIATLYYESGLKRPFSASLELIYCIKCNVSCVSLLKGLNLLYSVQCTGKPVATKLTEKRYCTSEI</sequence>